<dbReference type="GO" id="GO:0015501">
    <property type="term" value="F:glutamate:sodium symporter activity"/>
    <property type="evidence" value="ECO:0007669"/>
    <property type="project" value="TreeGrafter"/>
</dbReference>
<keyword evidence="8" id="KW-0325">Glycoprotein</keyword>
<feature type="signal peptide" evidence="10">
    <location>
        <begin position="1"/>
        <end position="18"/>
    </location>
</feature>
<dbReference type="PROSITE" id="PS00713">
    <property type="entry name" value="NA_DICARBOXYL_SYMP_1"/>
    <property type="match status" value="1"/>
</dbReference>
<feature type="transmembrane region" description="Helical" evidence="9">
    <location>
        <begin position="73"/>
        <end position="94"/>
    </location>
</feature>
<keyword evidence="5 9" id="KW-0769">Symport</keyword>
<comment type="subcellular location">
    <subcellularLocation>
        <location evidence="1 9">Membrane</location>
        <topology evidence="1 9">Multi-pass membrane protein</topology>
    </subcellularLocation>
</comment>
<dbReference type="Gene3D" id="1.10.3860.10">
    <property type="entry name" value="Sodium:dicarboxylate symporter"/>
    <property type="match status" value="1"/>
</dbReference>
<dbReference type="GO" id="GO:0005313">
    <property type="term" value="F:L-glutamate transmembrane transporter activity"/>
    <property type="evidence" value="ECO:0007669"/>
    <property type="project" value="TreeGrafter"/>
</dbReference>
<evidence type="ECO:0000256" key="4">
    <source>
        <dbReference type="ARBA" id="ARBA00022692"/>
    </source>
</evidence>
<feature type="transmembrane region" description="Helical" evidence="9">
    <location>
        <begin position="284"/>
        <end position="302"/>
    </location>
</feature>
<evidence type="ECO:0000256" key="6">
    <source>
        <dbReference type="ARBA" id="ARBA00022989"/>
    </source>
</evidence>
<proteinExistence type="inferred from homology"/>
<feature type="chain" id="PRO_5036480345" description="Amino acid transporter" evidence="10">
    <location>
        <begin position="19"/>
        <end position="592"/>
    </location>
</feature>
<dbReference type="SUPFAM" id="SSF118215">
    <property type="entry name" value="Proton glutamate symport protein"/>
    <property type="match status" value="1"/>
</dbReference>
<keyword evidence="3 9" id="KW-0813">Transport</keyword>
<feature type="transmembrane region" description="Helical" evidence="9">
    <location>
        <begin position="322"/>
        <end position="343"/>
    </location>
</feature>
<name>A0A8W7PF58_ANOCL</name>
<feature type="transmembrane region" description="Helical" evidence="9">
    <location>
        <begin position="355"/>
        <end position="381"/>
    </location>
</feature>
<dbReference type="GO" id="GO:0005886">
    <property type="term" value="C:plasma membrane"/>
    <property type="evidence" value="ECO:0007669"/>
    <property type="project" value="TreeGrafter"/>
</dbReference>
<dbReference type="VEuPathDB" id="VectorBase:ACON2_036964"/>
<dbReference type="AlphaFoldDB" id="A0A8W7PF58"/>
<dbReference type="Pfam" id="PF00375">
    <property type="entry name" value="SDF"/>
    <property type="match status" value="1"/>
</dbReference>
<dbReference type="GO" id="GO:0015175">
    <property type="term" value="F:neutral L-amino acid transmembrane transporter activity"/>
    <property type="evidence" value="ECO:0007669"/>
    <property type="project" value="TreeGrafter"/>
</dbReference>
<dbReference type="PANTHER" id="PTHR11958">
    <property type="entry name" value="SODIUM/DICARBOXYLATE SYMPORTER-RELATED"/>
    <property type="match status" value="1"/>
</dbReference>
<dbReference type="PANTHER" id="PTHR11958:SF111">
    <property type="entry name" value="AMINO ACID TRANSPORTER"/>
    <property type="match status" value="1"/>
</dbReference>
<feature type="transmembrane region" description="Helical" evidence="9">
    <location>
        <begin position="114"/>
        <end position="134"/>
    </location>
</feature>
<evidence type="ECO:0000256" key="10">
    <source>
        <dbReference type="SAM" id="SignalP"/>
    </source>
</evidence>
<keyword evidence="7 9" id="KW-0472">Membrane</keyword>
<dbReference type="InterPro" id="IPR001991">
    <property type="entry name" value="Na-dicarboxylate_symporter"/>
</dbReference>
<dbReference type="PRINTS" id="PR00173">
    <property type="entry name" value="EDTRNSPORT"/>
</dbReference>
<evidence type="ECO:0000256" key="8">
    <source>
        <dbReference type="ARBA" id="ARBA00023180"/>
    </source>
</evidence>
<comment type="similarity">
    <text evidence="2 9">Belongs to the dicarboxylate/amino acid:cation symporter (DAACS) (TC 2.A.23) family.</text>
</comment>
<dbReference type="InterPro" id="IPR018107">
    <property type="entry name" value="Na-dicarboxylate_symporter_CS"/>
</dbReference>
<keyword evidence="6 9" id="KW-1133">Transmembrane helix</keyword>
<evidence type="ECO:0000256" key="2">
    <source>
        <dbReference type="ARBA" id="ARBA00006148"/>
    </source>
</evidence>
<dbReference type="InterPro" id="IPR050746">
    <property type="entry name" value="DAACS"/>
</dbReference>
<evidence type="ECO:0000313" key="11">
    <source>
        <dbReference type="EnsemblMetazoa" id="ACOM030845-PA.1"/>
    </source>
</evidence>
<feature type="transmembrane region" description="Helical" evidence="9">
    <location>
        <begin position="387"/>
        <end position="410"/>
    </location>
</feature>
<feature type="transmembrane region" description="Helical" evidence="9">
    <location>
        <begin position="146"/>
        <end position="168"/>
    </location>
</feature>
<dbReference type="InterPro" id="IPR036458">
    <property type="entry name" value="Na:dicarbo_symporter_sf"/>
</dbReference>
<sequence>LPNIVLLFFSSACWFGLAITEKRLLRMCSVYEMAQSQQSFLKQEAGQLSREDTLLKMADHRSSWSRVLADNKLILITLSGVLLGVIIGFTFRPLGLSSDSLMLIAYPGELFMRVLKLMILPLVIASLISGSSSLNAKLNGKIALRTFVYFLTTSLLNAILGTTLALIIHPGNPTAESAAHTELLRDTMPLNKAKTVSLMDSVLDLGRNIFPDNIFQAALQQAHTVYVPKELPGMVGNDTELTHTSAPVMASSSASASSVNLMEWSAEQNVEWIRIVEYRSGTNSLGIVFFCLVFGTLLGTIGRKGYVVVQFFSAIFDVIMKMVTGVMWLTPIGISSVIAGKILSVDDVGFVMTQLAWFIFTIALGVFLYQWIILQAIYFVFLRKNPFRFYLGLVQPILTGFATASTAAALPLTFRCMNERLKIDSRITRFVLPIGCNINMDGTALFIAVASIFIAQMSNMSLNVGQVVTVVLTSTAASMSSASIPSAALVLLLIALSAIDAPINNATLLFAIDWFVDRIRTTNNLLGDCYAAAVVEHLSRNELKISDIDAYYKDDDITSDDQCEQDVNGKRKLSFPNSVILNVEVSTPVSNT</sequence>
<dbReference type="Proteomes" id="UP000075882">
    <property type="component" value="Unassembled WGS sequence"/>
</dbReference>
<evidence type="ECO:0000256" key="1">
    <source>
        <dbReference type="ARBA" id="ARBA00004141"/>
    </source>
</evidence>
<evidence type="ECO:0000256" key="5">
    <source>
        <dbReference type="ARBA" id="ARBA00022847"/>
    </source>
</evidence>
<evidence type="ECO:0000256" key="7">
    <source>
        <dbReference type="ARBA" id="ARBA00023136"/>
    </source>
</evidence>
<keyword evidence="4 9" id="KW-0812">Transmembrane</keyword>
<protein>
    <recommendedName>
        <fullName evidence="9">Amino acid transporter</fullName>
    </recommendedName>
</protein>
<keyword evidence="10" id="KW-0732">Signal</keyword>
<evidence type="ECO:0000256" key="3">
    <source>
        <dbReference type="ARBA" id="ARBA00022448"/>
    </source>
</evidence>
<reference evidence="11" key="1">
    <citation type="submission" date="2022-08" db="UniProtKB">
        <authorList>
            <consortium name="EnsemblMetazoa"/>
        </authorList>
    </citation>
    <scope>IDENTIFICATION</scope>
</reference>
<evidence type="ECO:0000256" key="9">
    <source>
        <dbReference type="RuleBase" id="RU361216"/>
    </source>
</evidence>
<accession>A0A8W7PF58</accession>
<dbReference type="EnsemblMetazoa" id="ACOM030845-RA">
    <property type="protein sequence ID" value="ACOM030845-PA.1"/>
    <property type="gene ID" value="ACOM030845"/>
</dbReference>
<organism evidence="11">
    <name type="scientific">Anopheles coluzzii</name>
    <name type="common">African malaria mosquito</name>
    <dbReference type="NCBI Taxonomy" id="1518534"/>
    <lineage>
        <taxon>Eukaryota</taxon>
        <taxon>Metazoa</taxon>
        <taxon>Ecdysozoa</taxon>
        <taxon>Arthropoda</taxon>
        <taxon>Hexapoda</taxon>
        <taxon>Insecta</taxon>
        <taxon>Pterygota</taxon>
        <taxon>Neoptera</taxon>
        <taxon>Endopterygota</taxon>
        <taxon>Diptera</taxon>
        <taxon>Nematocera</taxon>
        <taxon>Culicoidea</taxon>
        <taxon>Culicidae</taxon>
        <taxon>Anophelinae</taxon>
        <taxon>Anopheles</taxon>
    </lineage>
</organism>
<feature type="transmembrane region" description="Helical" evidence="9">
    <location>
        <begin position="430"/>
        <end position="455"/>
    </location>
</feature>